<evidence type="ECO:0000313" key="2">
    <source>
        <dbReference type="EMBL" id="TWT48289.1"/>
    </source>
</evidence>
<organism evidence="2 3">
    <name type="scientific">Botrimarina hoheduenensis</name>
    <dbReference type="NCBI Taxonomy" id="2528000"/>
    <lineage>
        <taxon>Bacteria</taxon>
        <taxon>Pseudomonadati</taxon>
        <taxon>Planctomycetota</taxon>
        <taxon>Planctomycetia</taxon>
        <taxon>Pirellulales</taxon>
        <taxon>Lacipirellulaceae</taxon>
        <taxon>Botrimarina</taxon>
    </lineage>
</organism>
<accession>A0A5C5WE00</accession>
<dbReference type="EMBL" id="SJPH01000001">
    <property type="protein sequence ID" value="TWT48289.1"/>
    <property type="molecule type" value="Genomic_DNA"/>
</dbReference>
<keyword evidence="3" id="KW-1185">Reference proteome</keyword>
<protein>
    <recommendedName>
        <fullName evidence="4">PEP-CTERM protein-sorting domain-containing protein</fullName>
    </recommendedName>
</protein>
<sequence length="365" mass="37433" precursor="true">MLRPKATLLAALGLALAAVTGADAITFQEIARFDVSGASSDVASPDFIGNNPSAVAWDAGKLYVAGFVNGPASAQSAIIEVTNAGSTGANVATFSSAFGGLTTPNTRGFSGLDLENGVLAAAYDDGAADPNGIRAFNAATNTQTWAKNARGGSGVAHDPGFASVDSGVAWATFGSGRRSLQNTATGADIYTTANGMIITDFGGSFWRDLDFDQSTGDLYARRANDVLKTTRTGGNSGTVSVIVDTNENAPFVAGQNIDFMATADFGDLVVYNDRASTLGGQSFFDVVKVIDPAGAAASALFSFTYGAPALGVGYYDFDFDTASQTLAIVDFSSRNVHIFQVVPEPSALGLLVAAAMGCLGRRRNG</sequence>
<dbReference type="AlphaFoldDB" id="A0A5C5WE00"/>
<dbReference type="InterPro" id="IPR011047">
    <property type="entry name" value="Quinoprotein_ADH-like_sf"/>
</dbReference>
<reference evidence="2 3" key="1">
    <citation type="submission" date="2019-02" db="EMBL/GenBank/DDBJ databases">
        <title>Deep-cultivation of Planctomycetes and their phenomic and genomic characterization uncovers novel biology.</title>
        <authorList>
            <person name="Wiegand S."/>
            <person name="Jogler M."/>
            <person name="Boedeker C."/>
            <person name="Pinto D."/>
            <person name="Vollmers J."/>
            <person name="Rivas-Marin E."/>
            <person name="Kohn T."/>
            <person name="Peeters S.H."/>
            <person name="Heuer A."/>
            <person name="Rast P."/>
            <person name="Oberbeckmann S."/>
            <person name="Bunk B."/>
            <person name="Jeske O."/>
            <person name="Meyerdierks A."/>
            <person name="Storesund J.E."/>
            <person name="Kallscheuer N."/>
            <person name="Luecker S."/>
            <person name="Lage O.M."/>
            <person name="Pohl T."/>
            <person name="Merkel B.J."/>
            <person name="Hornburger P."/>
            <person name="Mueller R.-W."/>
            <person name="Bruemmer F."/>
            <person name="Labrenz M."/>
            <person name="Spormann A.M."/>
            <person name="Op Den Camp H."/>
            <person name="Overmann J."/>
            <person name="Amann R."/>
            <person name="Jetten M.S.M."/>
            <person name="Mascher T."/>
            <person name="Medema M.H."/>
            <person name="Devos D.P."/>
            <person name="Kaster A.-K."/>
            <person name="Ovreas L."/>
            <person name="Rohde M."/>
            <person name="Galperin M.Y."/>
            <person name="Jogler C."/>
        </authorList>
    </citation>
    <scope>NUCLEOTIDE SEQUENCE [LARGE SCALE GENOMIC DNA]</scope>
    <source>
        <strain evidence="2 3">Pla111</strain>
    </source>
</reference>
<evidence type="ECO:0000313" key="3">
    <source>
        <dbReference type="Proteomes" id="UP000318995"/>
    </source>
</evidence>
<dbReference type="RefSeq" id="WP_197524627.1">
    <property type="nucleotide sequence ID" value="NZ_SJPH01000001.1"/>
</dbReference>
<dbReference type="Proteomes" id="UP000318995">
    <property type="component" value="Unassembled WGS sequence"/>
</dbReference>
<dbReference type="InterPro" id="IPR013424">
    <property type="entry name" value="Ice-binding_C"/>
</dbReference>
<name>A0A5C5WE00_9BACT</name>
<gene>
    <name evidence="2" type="ORF">Pla111_00510</name>
</gene>
<comment type="caution">
    <text evidence="2">The sequence shown here is derived from an EMBL/GenBank/DDBJ whole genome shotgun (WGS) entry which is preliminary data.</text>
</comment>
<evidence type="ECO:0008006" key="4">
    <source>
        <dbReference type="Google" id="ProtNLM"/>
    </source>
</evidence>
<feature type="signal peptide" evidence="1">
    <location>
        <begin position="1"/>
        <end position="24"/>
    </location>
</feature>
<dbReference type="NCBIfam" id="TIGR02595">
    <property type="entry name" value="PEP_CTERM"/>
    <property type="match status" value="1"/>
</dbReference>
<dbReference type="SUPFAM" id="SSF50998">
    <property type="entry name" value="Quinoprotein alcohol dehydrogenase-like"/>
    <property type="match status" value="1"/>
</dbReference>
<keyword evidence="1" id="KW-0732">Signal</keyword>
<evidence type="ECO:0000256" key="1">
    <source>
        <dbReference type="SAM" id="SignalP"/>
    </source>
</evidence>
<proteinExistence type="predicted"/>
<feature type="chain" id="PRO_5022824070" description="PEP-CTERM protein-sorting domain-containing protein" evidence="1">
    <location>
        <begin position="25"/>
        <end position="365"/>
    </location>
</feature>